<sequence length="110" mass="11722">MGITLEKGSRISLTKEAGGSLSQIMLGLGWDPVRGWFSGEVDLDANAITFDTSGAQLDVAYYQHLQAHGGAIQHRGDNLTGRGDGDDEQILVSLNALPDQVQHVVFTIAS</sequence>
<evidence type="ECO:0000313" key="3">
    <source>
        <dbReference type="EMBL" id="ETW92136.1"/>
    </source>
</evidence>
<dbReference type="EMBL" id="AZHW01001638">
    <property type="protein sequence ID" value="ETW92136.1"/>
    <property type="molecule type" value="Genomic_DNA"/>
</dbReference>
<comment type="caution">
    <text evidence="3">The sequence shown here is derived from an EMBL/GenBank/DDBJ whole genome shotgun (WGS) entry which is preliminary data.</text>
</comment>
<keyword evidence="1" id="KW-0778">Tellurium resistance</keyword>
<keyword evidence="4" id="KW-1185">Reference proteome</keyword>
<dbReference type="Gene3D" id="2.60.60.30">
    <property type="entry name" value="sav2460 like domains"/>
    <property type="match status" value="1"/>
</dbReference>
<gene>
    <name evidence="3" type="ORF">ETSY1_44975</name>
</gene>
<reference evidence="3 4" key="1">
    <citation type="journal article" date="2014" name="Nature">
        <title>An environmental bacterial taxon with a large and distinct metabolic repertoire.</title>
        <authorList>
            <person name="Wilson M.C."/>
            <person name="Mori T."/>
            <person name="Ruckert C."/>
            <person name="Uria A.R."/>
            <person name="Helf M.J."/>
            <person name="Takada K."/>
            <person name="Gernert C."/>
            <person name="Steffens U.A."/>
            <person name="Heycke N."/>
            <person name="Schmitt S."/>
            <person name="Rinke C."/>
            <person name="Helfrich E.J."/>
            <person name="Brachmann A.O."/>
            <person name="Gurgui C."/>
            <person name="Wakimoto T."/>
            <person name="Kracht M."/>
            <person name="Crusemann M."/>
            <person name="Hentschel U."/>
            <person name="Abe I."/>
            <person name="Matsunaga S."/>
            <person name="Kalinowski J."/>
            <person name="Takeyama H."/>
            <person name="Piel J."/>
        </authorList>
    </citation>
    <scope>NUCLEOTIDE SEQUENCE [LARGE SCALE GENOMIC DNA]</scope>
    <source>
        <strain evidence="4">TSY1</strain>
    </source>
</reference>
<dbReference type="InterPro" id="IPR003325">
    <property type="entry name" value="TerD"/>
</dbReference>
<dbReference type="InterPro" id="IPR051324">
    <property type="entry name" value="Stress/Tellurium_Resist"/>
</dbReference>
<dbReference type="PANTHER" id="PTHR32097">
    <property type="entry name" value="CAMP-BINDING PROTEIN 1-RELATED"/>
    <property type="match status" value="1"/>
</dbReference>
<dbReference type="AlphaFoldDB" id="W4L472"/>
<evidence type="ECO:0000313" key="4">
    <source>
        <dbReference type="Proteomes" id="UP000019141"/>
    </source>
</evidence>
<dbReference type="HOGENOM" id="CLU_055120_4_0_7"/>
<dbReference type="Proteomes" id="UP000019141">
    <property type="component" value="Unassembled WGS sequence"/>
</dbReference>
<proteinExistence type="predicted"/>
<name>W4L472_ENTF1</name>
<evidence type="ECO:0000256" key="1">
    <source>
        <dbReference type="ARBA" id="ARBA00022686"/>
    </source>
</evidence>
<dbReference type="PATRIC" id="fig|1429438.4.peg.8303"/>
<dbReference type="CDD" id="cd06974">
    <property type="entry name" value="TerD_like"/>
    <property type="match status" value="1"/>
</dbReference>
<dbReference type="PANTHER" id="PTHR32097:SF17">
    <property type="entry name" value="CAMP-BINDING PROTEIN 1-RELATED"/>
    <property type="match status" value="1"/>
</dbReference>
<dbReference type="Pfam" id="PF02342">
    <property type="entry name" value="TerD"/>
    <property type="match status" value="1"/>
</dbReference>
<feature type="domain" description="TerD" evidence="2">
    <location>
        <begin position="1"/>
        <end position="109"/>
    </location>
</feature>
<accession>W4L472</accession>
<dbReference type="GO" id="GO:0046690">
    <property type="term" value="P:response to tellurium ion"/>
    <property type="evidence" value="ECO:0007669"/>
    <property type="project" value="UniProtKB-KW"/>
</dbReference>
<evidence type="ECO:0000259" key="2">
    <source>
        <dbReference type="Pfam" id="PF02342"/>
    </source>
</evidence>
<protein>
    <recommendedName>
        <fullName evidence="2">TerD domain-containing protein</fullName>
    </recommendedName>
</protein>
<organism evidence="3 4">
    <name type="scientific">Entotheonella factor</name>
    <dbReference type="NCBI Taxonomy" id="1429438"/>
    <lineage>
        <taxon>Bacteria</taxon>
        <taxon>Pseudomonadati</taxon>
        <taxon>Nitrospinota/Tectimicrobiota group</taxon>
        <taxon>Candidatus Tectimicrobiota</taxon>
        <taxon>Candidatus Entotheonellia</taxon>
        <taxon>Candidatus Entotheonellales</taxon>
        <taxon>Candidatus Entotheonellaceae</taxon>
        <taxon>Candidatus Entotheonella</taxon>
    </lineage>
</organism>